<evidence type="ECO:0000313" key="1">
    <source>
        <dbReference type="EMBL" id="TNJ29333.1"/>
    </source>
</evidence>
<gene>
    <name evidence="1" type="ORF">GMRT_10980</name>
</gene>
<comment type="caution">
    <text evidence="1">The sequence shown here is derived from an EMBL/GenBank/DDBJ whole genome shotgun (WGS) entry which is preliminary data.</text>
</comment>
<protein>
    <submittedName>
        <fullName evidence="1">Uncharacterized protein</fullName>
    </submittedName>
</protein>
<proteinExistence type="predicted"/>
<reference evidence="1 2" key="1">
    <citation type="submission" date="2019-05" db="EMBL/GenBank/DDBJ databases">
        <title>The compact genome of Giardia muris reveals important steps in the evolution of intestinal protozoan parasites.</title>
        <authorList>
            <person name="Xu F."/>
            <person name="Jimenez-Gonzalez A."/>
            <person name="Einarsson E."/>
            <person name="Astvaldsson A."/>
            <person name="Peirasmaki D."/>
            <person name="Eckmann L."/>
            <person name="Andersson J.O."/>
            <person name="Svard S.G."/>
            <person name="Jerlstrom-Hultqvist J."/>
        </authorList>
    </citation>
    <scope>NUCLEOTIDE SEQUENCE [LARGE SCALE GENOMIC DNA]</scope>
    <source>
        <strain evidence="1 2">Roberts-Thomson</strain>
    </source>
</reference>
<dbReference type="Proteomes" id="UP000315496">
    <property type="component" value="Chromosome 1"/>
</dbReference>
<sequence length="409" mass="46038">MSVHDISIPTIEIETETGTNPVIEALRLHLLKRVEESRMSALCGGLQRMSSKEPRLCFVFGDLKEGRLELNTALGPNTIQHLSLIEQVTTWDYEAIPAERYTMGRLIRRIVVIGKDTKEHLFETTLNIDTEAVKLNLPSPLPLESFQVVLEVLNPKEQFDRVVRLNPLLLDIFKPTHSIVAHATVLPAIDGQLRANYSSFTQREVTLLSALAIHLREGFRQSQLTEELELPIIASSCTISEVRKILRRLLERGLVTYVSEMQIPSISFTIPRSMLISTLSSNTILPFATYFPLSLPRSRGTFELPCPDDIDERIRSDLALLSTCNVRLRRARELERFSHPGGFARALRDVSDCSDLLYGIGWRARPRGCYDPSQDEDLDSTIAEVVTRAGPETVRNSAEAALLGRVRLE</sequence>
<name>A0A4Z1T5K4_GIAMU</name>
<dbReference type="EMBL" id="VDLU01000001">
    <property type="protein sequence ID" value="TNJ29333.1"/>
    <property type="molecule type" value="Genomic_DNA"/>
</dbReference>
<organism evidence="1 2">
    <name type="scientific">Giardia muris</name>
    <dbReference type="NCBI Taxonomy" id="5742"/>
    <lineage>
        <taxon>Eukaryota</taxon>
        <taxon>Metamonada</taxon>
        <taxon>Diplomonadida</taxon>
        <taxon>Hexamitidae</taxon>
        <taxon>Giardiinae</taxon>
        <taxon>Giardia</taxon>
    </lineage>
</organism>
<keyword evidence="2" id="KW-1185">Reference proteome</keyword>
<dbReference type="VEuPathDB" id="GiardiaDB:GMRT_10980"/>
<accession>A0A4Z1T5K4</accession>
<dbReference type="AlphaFoldDB" id="A0A4Z1T5K4"/>
<evidence type="ECO:0000313" key="2">
    <source>
        <dbReference type="Proteomes" id="UP000315496"/>
    </source>
</evidence>